<dbReference type="PANTHER" id="PTHR10309">
    <property type="entry name" value="MANNOSE-6-PHOSPHATE ISOMERASE"/>
    <property type="match status" value="1"/>
</dbReference>
<dbReference type="AlphaFoldDB" id="A0A2V1HXC3"/>
<dbReference type="GO" id="GO:0008270">
    <property type="term" value="F:zinc ion binding"/>
    <property type="evidence" value="ECO:0007669"/>
    <property type="project" value="InterPro"/>
</dbReference>
<feature type="binding site" evidence="8">
    <location>
        <position position="97"/>
    </location>
    <ligand>
        <name>Zn(2+)</name>
        <dbReference type="ChEBI" id="CHEBI:29105"/>
    </ligand>
</feature>
<dbReference type="GO" id="GO:0009298">
    <property type="term" value="P:GDP-mannose biosynthetic process"/>
    <property type="evidence" value="ECO:0007669"/>
    <property type="project" value="InterPro"/>
</dbReference>
<comment type="caution">
    <text evidence="11">The sequence shown here is derived from an EMBL/GenBank/DDBJ whole genome shotgun (WGS) entry which is preliminary data.</text>
</comment>
<keyword evidence="12" id="KW-1185">Reference proteome</keyword>
<dbReference type="Pfam" id="PF20511">
    <property type="entry name" value="PMI_typeI_cat"/>
    <property type="match status" value="1"/>
</dbReference>
<feature type="active site" evidence="7">
    <location>
        <position position="288"/>
    </location>
</feature>
<evidence type="ECO:0000256" key="6">
    <source>
        <dbReference type="ARBA" id="ARBA00023235"/>
    </source>
</evidence>
<evidence type="ECO:0000256" key="5">
    <source>
        <dbReference type="ARBA" id="ARBA00022833"/>
    </source>
</evidence>
<dbReference type="CDD" id="cd07011">
    <property type="entry name" value="cupin_PMI_type_I_N"/>
    <property type="match status" value="1"/>
</dbReference>
<dbReference type="SUPFAM" id="SSF51182">
    <property type="entry name" value="RmlC-like cupins"/>
    <property type="match status" value="1"/>
</dbReference>
<dbReference type="OrthoDB" id="9792649at2"/>
<dbReference type="PANTHER" id="PTHR10309:SF0">
    <property type="entry name" value="MANNOSE-6-PHOSPHATE ISOMERASE"/>
    <property type="match status" value="1"/>
</dbReference>
<protein>
    <recommendedName>
        <fullName evidence="3">mannose-6-phosphate isomerase</fullName>
        <ecNumber evidence="3">5.3.1.8</ecNumber>
    </recommendedName>
</protein>
<evidence type="ECO:0000256" key="2">
    <source>
        <dbReference type="ARBA" id="ARBA00010772"/>
    </source>
</evidence>
<evidence type="ECO:0000313" key="12">
    <source>
        <dbReference type="Proteomes" id="UP000244893"/>
    </source>
</evidence>
<evidence type="ECO:0000256" key="3">
    <source>
        <dbReference type="ARBA" id="ARBA00011956"/>
    </source>
</evidence>
<reference evidence="11 12" key="1">
    <citation type="submission" date="2018-05" db="EMBL/GenBank/DDBJ databases">
        <title>Amnibacterium sp. M8JJ-5, whole genome shotgun sequence.</title>
        <authorList>
            <person name="Tuo L."/>
        </authorList>
    </citation>
    <scope>NUCLEOTIDE SEQUENCE [LARGE SCALE GENOMIC DNA]</scope>
    <source>
        <strain evidence="11 12">M8JJ-5</strain>
    </source>
</reference>
<evidence type="ECO:0000313" key="11">
    <source>
        <dbReference type="EMBL" id="PVZ95920.1"/>
    </source>
</evidence>
<comment type="cofactor">
    <cofactor evidence="8">
        <name>Zn(2+)</name>
        <dbReference type="ChEBI" id="CHEBI:29105"/>
    </cofactor>
    <text evidence="8">Binds 1 zinc ion per subunit.</text>
</comment>
<dbReference type="InterPro" id="IPR001250">
    <property type="entry name" value="Man6P_Isoase-1"/>
</dbReference>
<dbReference type="Gene3D" id="1.10.441.10">
    <property type="entry name" value="Phosphomannose Isomerase, domain 2"/>
    <property type="match status" value="1"/>
</dbReference>
<proteinExistence type="inferred from homology"/>
<evidence type="ECO:0000256" key="9">
    <source>
        <dbReference type="SAM" id="MobiDB-lite"/>
    </source>
</evidence>
<feature type="region of interest" description="Disordered" evidence="9">
    <location>
        <begin position="100"/>
        <end position="124"/>
    </location>
</feature>
<sequence length="416" mass="44263">MFVGITNTPRDYAWGSTTAIAELLGTTPSGGPEAELWFGAHRLSPSRILDPASVGGYETLDAWIAADPDTTLGVDRSDDRLSFLLKVLAADAPLSIQAHPSTEQAEEGFAREDEAGVPLDSSDRNYKDRLAKPELTLALSPTFEVLAGFREIATTRMLVAELVATATVLSEKNRPPLEALGRVLAGEDPLKNAVEWGFDGSDSAAALIAAIAETSDRMPSNSSFAREYATLADLGRRHPGDPGILVALLLNRISIAQGRSVYLPARNVHAYLEGLAVEIMGASDNVLRGGLTPKHVDSDELVRVVRWDPLPPPLFTSEEVAPGVEVFRPDVPDFALARIAVGDAGALHGYQNTGAEFAEFAPRGPAIVLVTEGELAVEGARSSTTIRRGEAVFVTPDEEVLRFSGSGIAFVASANR</sequence>
<feature type="binding site" evidence="8">
    <location>
        <position position="134"/>
    </location>
    <ligand>
        <name>Zn(2+)</name>
        <dbReference type="ChEBI" id="CHEBI:29105"/>
    </ligand>
</feature>
<comment type="catalytic activity">
    <reaction evidence="1">
        <text>D-mannose 6-phosphate = D-fructose 6-phosphate</text>
        <dbReference type="Rhea" id="RHEA:12356"/>
        <dbReference type="ChEBI" id="CHEBI:58735"/>
        <dbReference type="ChEBI" id="CHEBI:61527"/>
        <dbReference type="EC" id="5.3.1.8"/>
    </reaction>
</comment>
<keyword evidence="6 11" id="KW-0413">Isomerase</keyword>
<dbReference type="RefSeq" id="WP_116755654.1">
    <property type="nucleotide sequence ID" value="NZ_JBHUEX010000001.1"/>
</dbReference>
<dbReference type="InterPro" id="IPR011051">
    <property type="entry name" value="RmlC_Cupin_sf"/>
</dbReference>
<evidence type="ECO:0000256" key="8">
    <source>
        <dbReference type="PIRSR" id="PIRSR001480-2"/>
    </source>
</evidence>
<dbReference type="GO" id="GO:0005829">
    <property type="term" value="C:cytosol"/>
    <property type="evidence" value="ECO:0007669"/>
    <property type="project" value="TreeGrafter"/>
</dbReference>
<comment type="similarity">
    <text evidence="2">Belongs to the mannose-6-phosphate isomerase type 1 family.</text>
</comment>
<feature type="binding site" evidence="8">
    <location>
        <position position="99"/>
    </location>
    <ligand>
        <name>Zn(2+)</name>
        <dbReference type="ChEBI" id="CHEBI:29105"/>
    </ligand>
</feature>
<accession>A0A2V1HXC3</accession>
<dbReference type="PIRSF" id="PIRSF001480">
    <property type="entry name" value="Mannose-6-phosphate_isomerase"/>
    <property type="match status" value="1"/>
</dbReference>
<organism evidence="11 12">
    <name type="scientific">Amnibacterium flavum</name>
    <dbReference type="NCBI Taxonomy" id="2173173"/>
    <lineage>
        <taxon>Bacteria</taxon>
        <taxon>Bacillati</taxon>
        <taxon>Actinomycetota</taxon>
        <taxon>Actinomycetes</taxon>
        <taxon>Micrococcales</taxon>
        <taxon>Microbacteriaceae</taxon>
        <taxon>Amnibacterium</taxon>
    </lineage>
</organism>
<feature type="binding site" evidence="8">
    <location>
        <position position="269"/>
    </location>
    <ligand>
        <name>Zn(2+)</name>
        <dbReference type="ChEBI" id="CHEBI:29105"/>
    </ligand>
</feature>
<dbReference type="GO" id="GO:0005975">
    <property type="term" value="P:carbohydrate metabolic process"/>
    <property type="evidence" value="ECO:0007669"/>
    <property type="project" value="InterPro"/>
</dbReference>
<dbReference type="Gene3D" id="2.60.120.10">
    <property type="entry name" value="Jelly Rolls"/>
    <property type="match status" value="2"/>
</dbReference>
<dbReference type="GO" id="GO:0004476">
    <property type="term" value="F:mannose-6-phosphate isomerase activity"/>
    <property type="evidence" value="ECO:0007669"/>
    <property type="project" value="UniProtKB-EC"/>
</dbReference>
<keyword evidence="4 8" id="KW-0479">Metal-binding</keyword>
<feature type="domain" description="Phosphomannose isomerase type I catalytic" evidence="10">
    <location>
        <begin position="5"/>
        <end position="151"/>
    </location>
</feature>
<dbReference type="Proteomes" id="UP000244893">
    <property type="component" value="Unassembled WGS sequence"/>
</dbReference>
<dbReference type="InterPro" id="IPR016305">
    <property type="entry name" value="Mannose-6-P_Isomerase"/>
</dbReference>
<dbReference type="EMBL" id="QEOP01000001">
    <property type="protein sequence ID" value="PVZ95920.1"/>
    <property type="molecule type" value="Genomic_DNA"/>
</dbReference>
<dbReference type="NCBIfam" id="TIGR00218">
    <property type="entry name" value="manA"/>
    <property type="match status" value="1"/>
</dbReference>
<dbReference type="InterPro" id="IPR046457">
    <property type="entry name" value="PMI_typeI_cat"/>
</dbReference>
<keyword evidence="5 8" id="KW-0862">Zinc</keyword>
<dbReference type="PRINTS" id="PR00714">
    <property type="entry name" value="MAN6PISMRASE"/>
</dbReference>
<dbReference type="EC" id="5.3.1.8" evidence="3"/>
<gene>
    <name evidence="11" type="primary">manA</name>
    <name evidence="11" type="ORF">DDQ50_05500</name>
</gene>
<evidence type="ECO:0000256" key="1">
    <source>
        <dbReference type="ARBA" id="ARBA00000757"/>
    </source>
</evidence>
<evidence type="ECO:0000256" key="7">
    <source>
        <dbReference type="PIRSR" id="PIRSR001480-1"/>
    </source>
</evidence>
<dbReference type="InterPro" id="IPR014710">
    <property type="entry name" value="RmlC-like_jellyroll"/>
</dbReference>
<name>A0A2V1HXC3_9MICO</name>
<evidence type="ECO:0000256" key="4">
    <source>
        <dbReference type="ARBA" id="ARBA00022723"/>
    </source>
</evidence>
<evidence type="ECO:0000259" key="10">
    <source>
        <dbReference type="Pfam" id="PF20511"/>
    </source>
</evidence>